<proteinExistence type="predicted"/>
<dbReference type="EnsemblPlants" id="evm.model.01.1770">
    <property type="protein sequence ID" value="cds.evm.model.01.1770"/>
    <property type="gene ID" value="evm.TU.01.1770"/>
</dbReference>
<evidence type="ECO:0000313" key="2">
    <source>
        <dbReference type="Proteomes" id="UP000596661"/>
    </source>
</evidence>
<dbReference type="Proteomes" id="UP000596661">
    <property type="component" value="Chromosome 1"/>
</dbReference>
<dbReference type="Gramene" id="evm.model.01.1770">
    <property type="protein sequence ID" value="cds.evm.model.01.1770"/>
    <property type="gene ID" value="evm.TU.01.1770"/>
</dbReference>
<reference evidence="1" key="1">
    <citation type="submission" date="2018-11" db="EMBL/GenBank/DDBJ databases">
        <authorList>
            <person name="Grassa J C."/>
        </authorList>
    </citation>
    <scope>NUCLEOTIDE SEQUENCE [LARGE SCALE GENOMIC DNA]</scope>
</reference>
<dbReference type="EMBL" id="UZAU01000047">
    <property type="status" value="NOT_ANNOTATED_CDS"/>
    <property type="molecule type" value="Genomic_DNA"/>
</dbReference>
<organism evidence="1 2">
    <name type="scientific">Cannabis sativa</name>
    <name type="common">Hemp</name>
    <name type="synonym">Marijuana</name>
    <dbReference type="NCBI Taxonomy" id="3483"/>
    <lineage>
        <taxon>Eukaryota</taxon>
        <taxon>Viridiplantae</taxon>
        <taxon>Streptophyta</taxon>
        <taxon>Embryophyta</taxon>
        <taxon>Tracheophyta</taxon>
        <taxon>Spermatophyta</taxon>
        <taxon>Magnoliopsida</taxon>
        <taxon>eudicotyledons</taxon>
        <taxon>Gunneridae</taxon>
        <taxon>Pentapetalae</taxon>
        <taxon>rosids</taxon>
        <taxon>fabids</taxon>
        <taxon>Rosales</taxon>
        <taxon>Cannabaceae</taxon>
        <taxon>Cannabis</taxon>
    </lineage>
</organism>
<keyword evidence="2" id="KW-1185">Reference proteome</keyword>
<dbReference type="AlphaFoldDB" id="A0A803NIF7"/>
<evidence type="ECO:0000313" key="1">
    <source>
        <dbReference type="EnsemblPlants" id="cds.evm.model.01.1770"/>
    </source>
</evidence>
<sequence length="114" mass="12976">MGRSNKSVEGRSCSRRFTGLKCQTTRTPCPLPTVDVEALEKRLTFKVSLLAERAAKEVGMLVSKLEQVKVYNRDLHNTNKTLLAEITEVRLQVKVLQKENWLLEDENAHQALLI</sequence>
<protein>
    <submittedName>
        <fullName evidence="1">Uncharacterized protein</fullName>
    </submittedName>
</protein>
<accession>A0A803NIF7</accession>
<reference evidence="1" key="2">
    <citation type="submission" date="2021-03" db="UniProtKB">
        <authorList>
            <consortium name="EnsemblPlants"/>
        </authorList>
    </citation>
    <scope>IDENTIFICATION</scope>
</reference>
<name>A0A803NIF7_CANSA</name>